<comment type="subcellular location">
    <subcellularLocation>
        <location evidence="1">Cell membrane</location>
        <topology evidence="1">Multi-pass membrane protein</topology>
    </subcellularLocation>
</comment>
<feature type="transmembrane region" description="Helical" evidence="7">
    <location>
        <begin position="39"/>
        <end position="56"/>
    </location>
</feature>
<dbReference type="Pfam" id="PF03601">
    <property type="entry name" value="Cons_hypoth698"/>
    <property type="match status" value="1"/>
</dbReference>
<comment type="similarity">
    <text evidence="2">Belongs to the UPF0324 family.</text>
</comment>
<feature type="transmembrane region" description="Helical" evidence="7">
    <location>
        <begin position="191"/>
        <end position="213"/>
    </location>
</feature>
<feature type="transmembrane region" description="Helical" evidence="7">
    <location>
        <begin position="77"/>
        <end position="95"/>
    </location>
</feature>
<keyword evidence="4 7" id="KW-0812">Transmembrane</keyword>
<organism evidence="8 9">
    <name type="scientific">Lederbergia graminis</name>
    <dbReference type="NCBI Taxonomy" id="735518"/>
    <lineage>
        <taxon>Bacteria</taxon>
        <taxon>Bacillati</taxon>
        <taxon>Bacillota</taxon>
        <taxon>Bacilli</taxon>
        <taxon>Bacillales</taxon>
        <taxon>Bacillaceae</taxon>
        <taxon>Lederbergia</taxon>
    </lineage>
</organism>
<keyword evidence="9" id="KW-1185">Reference proteome</keyword>
<evidence type="ECO:0000256" key="6">
    <source>
        <dbReference type="ARBA" id="ARBA00023136"/>
    </source>
</evidence>
<keyword evidence="5 7" id="KW-1133">Transmembrane helix</keyword>
<feature type="transmembrane region" description="Helical" evidence="7">
    <location>
        <begin position="101"/>
        <end position="120"/>
    </location>
</feature>
<dbReference type="RefSeq" id="WP_382349780.1">
    <property type="nucleotide sequence ID" value="NZ_JBHSMC010000010.1"/>
</dbReference>
<name>A0ABW0LI29_9BACI</name>
<keyword evidence="6 7" id="KW-0472">Membrane</keyword>
<comment type="caution">
    <text evidence="8">The sequence shown here is derived from an EMBL/GenBank/DDBJ whole genome shotgun (WGS) entry which is preliminary data.</text>
</comment>
<evidence type="ECO:0000313" key="9">
    <source>
        <dbReference type="Proteomes" id="UP001596147"/>
    </source>
</evidence>
<reference evidence="9" key="1">
    <citation type="journal article" date="2019" name="Int. J. Syst. Evol. Microbiol.">
        <title>The Global Catalogue of Microorganisms (GCM) 10K type strain sequencing project: providing services to taxonomists for standard genome sequencing and annotation.</title>
        <authorList>
            <consortium name="The Broad Institute Genomics Platform"/>
            <consortium name="The Broad Institute Genome Sequencing Center for Infectious Disease"/>
            <person name="Wu L."/>
            <person name="Ma J."/>
        </authorList>
    </citation>
    <scope>NUCLEOTIDE SEQUENCE [LARGE SCALE GENOMIC DNA]</scope>
    <source>
        <strain evidence="9">CGMCC 1.12237</strain>
    </source>
</reference>
<dbReference type="PANTHER" id="PTHR30106">
    <property type="entry name" value="INNER MEMBRANE PROTEIN YEIH-RELATED"/>
    <property type="match status" value="1"/>
</dbReference>
<feature type="transmembrane region" description="Helical" evidence="7">
    <location>
        <begin position="322"/>
        <end position="345"/>
    </location>
</feature>
<gene>
    <name evidence="8" type="ORF">ACFPM4_07740</name>
</gene>
<sequence length="346" mass="37195">MEAVKKTKTGTVSNIIPDWFPGVILLVIVAFIAQQLGKNFPLIGGTVIAIFLGVFIRNGLSVKPVYEVGIVFTQKKLLKFAIILLGTSLSIAEVLAIGGQAITIIFIVVVAGILLTIWFGKLLKVDKDLGLLIGIGTAICGATAITATKSLLDSKGVQVAYAISTIFLFNLIATLLYPVLGHAFDMDQTVFGIWAGTAVHDTSSVLAVGYMYGDEAGEVATTVKLVRTLFLIPLMLIIGIWVAKSKQDSGDSSTNLSKSIFKAFPWFVIGFIVMSVLNSFGVFPDEIKEWIQSFSKFLILMVMVGVGLQVEWKKMIAQGLKPVIVGLLASVAVAVISFVFIYILVV</sequence>
<feature type="transmembrane region" description="Helical" evidence="7">
    <location>
        <begin position="159"/>
        <end position="179"/>
    </location>
</feature>
<evidence type="ECO:0000256" key="2">
    <source>
        <dbReference type="ARBA" id="ARBA00007977"/>
    </source>
</evidence>
<evidence type="ECO:0000256" key="7">
    <source>
        <dbReference type="SAM" id="Phobius"/>
    </source>
</evidence>
<feature type="transmembrane region" description="Helical" evidence="7">
    <location>
        <begin position="12"/>
        <end position="33"/>
    </location>
</feature>
<proteinExistence type="inferred from homology"/>
<feature type="transmembrane region" description="Helical" evidence="7">
    <location>
        <begin position="129"/>
        <end position="147"/>
    </location>
</feature>
<feature type="transmembrane region" description="Helical" evidence="7">
    <location>
        <begin position="225"/>
        <end position="243"/>
    </location>
</feature>
<protein>
    <submittedName>
        <fullName evidence="8">YeiH family protein</fullName>
    </submittedName>
</protein>
<dbReference type="InterPro" id="IPR018383">
    <property type="entry name" value="UPF0324_pro"/>
</dbReference>
<evidence type="ECO:0000313" key="8">
    <source>
        <dbReference type="EMBL" id="MFC5464642.1"/>
    </source>
</evidence>
<feature type="transmembrane region" description="Helical" evidence="7">
    <location>
        <begin position="290"/>
        <end position="310"/>
    </location>
</feature>
<accession>A0ABW0LI29</accession>
<dbReference type="Proteomes" id="UP001596147">
    <property type="component" value="Unassembled WGS sequence"/>
</dbReference>
<dbReference type="PANTHER" id="PTHR30106:SF1">
    <property type="entry name" value="UPF0324 MEMBRANE PROTEIN FN0533"/>
    <property type="match status" value="1"/>
</dbReference>
<evidence type="ECO:0000256" key="3">
    <source>
        <dbReference type="ARBA" id="ARBA00022475"/>
    </source>
</evidence>
<evidence type="ECO:0000256" key="5">
    <source>
        <dbReference type="ARBA" id="ARBA00022989"/>
    </source>
</evidence>
<evidence type="ECO:0000256" key="4">
    <source>
        <dbReference type="ARBA" id="ARBA00022692"/>
    </source>
</evidence>
<keyword evidence="3" id="KW-1003">Cell membrane</keyword>
<feature type="transmembrane region" description="Helical" evidence="7">
    <location>
        <begin position="264"/>
        <end position="284"/>
    </location>
</feature>
<evidence type="ECO:0000256" key="1">
    <source>
        <dbReference type="ARBA" id="ARBA00004651"/>
    </source>
</evidence>
<dbReference type="EMBL" id="JBHSMC010000010">
    <property type="protein sequence ID" value="MFC5464642.1"/>
    <property type="molecule type" value="Genomic_DNA"/>
</dbReference>